<sequence>MRVVELRQLRYFLAVAEELSVTAAARRFHMAQPALSQAITKLERQLGAPLFDRGGGRLRLTAAGRLLMPEARTLLERAREIADLVPHAQGQERTVLRVGAIASAVSGLLPRVLPAFLDRHPWVLPRVYEMGQRRQADAVRTGEIDIGVCRLPRGEAGPAVHVLPLGDEPLCCAVAEGDPLGAGPVPLAALAGRDLVGFPRALAPVAYDTIVSVCMRAGFSPRFSQEAENDQAILGLVACGLGVALVPELTTRLAVRGVRYLPVVDAHAVTPLSVIVSAGGPPEAALLLREALRALRPPDGG</sequence>
<comment type="similarity">
    <text evidence="1">Belongs to the LysR transcriptional regulatory family.</text>
</comment>
<name>A0A1W7CUS0_9ACTN</name>
<evidence type="ECO:0000256" key="3">
    <source>
        <dbReference type="ARBA" id="ARBA00023125"/>
    </source>
</evidence>
<dbReference type="InterPro" id="IPR000847">
    <property type="entry name" value="LysR_HTH_N"/>
</dbReference>
<accession>A0A1W7CUS0</accession>
<keyword evidence="3" id="KW-0238">DNA-binding</keyword>
<keyword evidence="2" id="KW-0805">Transcription regulation</keyword>
<dbReference type="FunFam" id="1.10.10.10:FF:000001">
    <property type="entry name" value="LysR family transcriptional regulator"/>
    <property type="match status" value="1"/>
</dbReference>
<dbReference type="EMBL" id="CP021121">
    <property type="protein sequence ID" value="ARQ68492.1"/>
    <property type="molecule type" value="Genomic_DNA"/>
</dbReference>
<dbReference type="InterPro" id="IPR036390">
    <property type="entry name" value="WH_DNA-bd_sf"/>
</dbReference>
<dbReference type="Proteomes" id="UP000194218">
    <property type="component" value="Chromosome"/>
</dbReference>
<dbReference type="Gene3D" id="3.40.190.10">
    <property type="entry name" value="Periplasmic binding protein-like II"/>
    <property type="match status" value="2"/>
</dbReference>
<dbReference type="GO" id="GO:0003677">
    <property type="term" value="F:DNA binding"/>
    <property type="evidence" value="ECO:0007669"/>
    <property type="project" value="UniProtKB-KW"/>
</dbReference>
<dbReference type="InterPro" id="IPR005119">
    <property type="entry name" value="LysR_subst-bd"/>
</dbReference>
<dbReference type="KEGG" id="smao:CAG99_06155"/>
<dbReference type="Pfam" id="PF03466">
    <property type="entry name" value="LysR_substrate"/>
    <property type="match status" value="1"/>
</dbReference>
<dbReference type="SUPFAM" id="SSF46785">
    <property type="entry name" value="Winged helix' DNA-binding domain"/>
    <property type="match status" value="1"/>
</dbReference>
<dbReference type="Gene3D" id="1.10.10.10">
    <property type="entry name" value="Winged helix-like DNA-binding domain superfamily/Winged helix DNA-binding domain"/>
    <property type="match status" value="1"/>
</dbReference>
<protein>
    <recommendedName>
        <fullName evidence="5">HTH lysR-type domain-containing protein</fullName>
    </recommendedName>
</protein>
<evidence type="ECO:0000256" key="1">
    <source>
        <dbReference type="ARBA" id="ARBA00009437"/>
    </source>
</evidence>
<dbReference type="AlphaFoldDB" id="A0A1W7CUS0"/>
<keyword evidence="4" id="KW-0804">Transcription</keyword>
<dbReference type="Pfam" id="PF00126">
    <property type="entry name" value="HTH_1"/>
    <property type="match status" value="1"/>
</dbReference>
<keyword evidence="7" id="KW-1185">Reference proteome</keyword>
<dbReference type="InterPro" id="IPR036388">
    <property type="entry name" value="WH-like_DNA-bd_sf"/>
</dbReference>
<evidence type="ECO:0000313" key="6">
    <source>
        <dbReference type="EMBL" id="ARQ68492.1"/>
    </source>
</evidence>
<dbReference type="PANTHER" id="PTHR30346">
    <property type="entry name" value="TRANSCRIPTIONAL DUAL REGULATOR HCAR-RELATED"/>
    <property type="match status" value="1"/>
</dbReference>
<feature type="domain" description="HTH lysR-type" evidence="5">
    <location>
        <begin position="4"/>
        <end position="61"/>
    </location>
</feature>
<evidence type="ECO:0000256" key="2">
    <source>
        <dbReference type="ARBA" id="ARBA00023015"/>
    </source>
</evidence>
<reference evidence="6 7" key="1">
    <citation type="submission" date="2017-05" db="EMBL/GenBank/DDBJ databases">
        <title>Complete genome sequence of Streptomyces sp. SCSIO 03032 revealed the diverse biosynthetic pathways for its bioactive secondary metabolites.</title>
        <authorList>
            <person name="Ma L."/>
            <person name="Zhu Y."/>
            <person name="Zhang W."/>
            <person name="Zhang G."/>
            <person name="Tian X."/>
            <person name="Zhang S."/>
            <person name="Zhang C."/>
        </authorList>
    </citation>
    <scope>NUCLEOTIDE SEQUENCE [LARGE SCALE GENOMIC DNA]</scope>
    <source>
        <strain evidence="6 7">SCSIO 03032</strain>
    </source>
</reference>
<evidence type="ECO:0000313" key="7">
    <source>
        <dbReference type="Proteomes" id="UP000194218"/>
    </source>
</evidence>
<dbReference type="PROSITE" id="PS50931">
    <property type="entry name" value="HTH_LYSR"/>
    <property type="match status" value="1"/>
</dbReference>
<dbReference type="GO" id="GO:0003700">
    <property type="term" value="F:DNA-binding transcription factor activity"/>
    <property type="evidence" value="ECO:0007669"/>
    <property type="project" value="InterPro"/>
</dbReference>
<dbReference type="SUPFAM" id="SSF53850">
    <property type="entry name" value="Periplasmic binding protein-like II"/>
    <property type="match status" value="1"/>
</dbReference>
<evidence type="ECO:0000259" key="5">
    <source>
        <dbReference type="PROSITE" id="PS50931"/>
    </source>
</evidence>
<dbReference type="CDD" id="cd08414">
    <property type="entry name" value="PBP2_LTTR_aromatics_like"/>
    <property type="match status" value="1"/>
</dbReference>
<evidence type="ECO:0000256" key="4">
    <source>
        <dbReference type="ARBA" id="ARBA00023163"/>
    </source>
</evidence>
<dbReference type="PRINTS" id="PR00039">
    <property type="entry name" value="HTHLYSR"/>
</dbReference>
<organism evidence="6 7">
    <name type="scientific">Streptomyces marincola</name>
    <dbReference type="NCBI Taxonomy" id="2878388"/>
    <lineage>
        <taxon>Bacteria</taxon>
        <taxon>Bacillati</taxon>
        <taxon>Actinomycetota</taxon>
        <taxon>Actinomycetes</taxon>
        <taxon>Kitasatosporales</taxon>
        <taxon>Streptomycetaceae</taxon>
        <taxon>Streptomyces</taxon>
    </lineage>
</organism>
<dbReference type="PANTHER" id="PTHR30346:SF28">
    <property type="entry name" value="HTH-TYPE TRANSCRIPTIONAL REGULATOR CYNR"/>
    <property type="match status" value="1"/>
</dbReference>
<gene>
    <name evidence="6" type="ORF">CAG99_06155</name>
</gene>
<dbReference type="GO" id="GO:0032993">
    <property type="term" value="C:protein-DNA complex"/>
    <property type="evidence" value="ECO:0007669"/>
    <property type="project" value="TreeGrafter"/>
</dbReference>
<proteinExistence type="inferred from homology"/>